<sequence>MLPCPGCQRHIRPDHSACPFCARPTASAATLPTAGLSLAFTAGLSLFACTTGDDSSDTQQEQELDEQEFGGADYGGAPPPCDDTDDAQLLVVGSNAVDTTDAVNVFESSCDQLSGTGADVIYKFIPESSGIYNVTLVNPDFEGWLLPFGDYLCEPYSPGECVPAQALEIQAYVGTSAYIILDGTAGGTATIDISAK</sequence>
<evidence type="ECO:0000256" key="1">
    <source>
        <dbReference type="SAM" id="MobiDB-lite"/>
    </source>
</evidence>
<evidence type="ECO:0000313" key="3">
    <source>
        <dbReference type="Proteomes" id="UP000031599"/>
    </source>
</evidence>
<proteinExistence type="predicted"/>
<accession>A0A0C2D6I3</accession>
<gene>
    <name evidence="2" type="ORF">DB30_07786</name>
</gene>
<evidence type="ECO:0000313" key="2">
    <source>
        <dbReference type="EMBL" id="KIG18771.1"/>
    </source>
</evidence>
<protein>
    <submittedName>
        <fullName evidence="2">Uncharacterized protein</fullName>
    </submittedName>
</protein>
<name>A0A0C2D6I3_9BACT</name>
<reference evidence="2 3" key="1">
    <citation type="submission" date="2014-12" db="EMBL/GenBank/DDBJ databases">
        <title>Genome assembly of Enhygromyxa salina DSM 15201.</title>
        <authorList>
            <person name="Sharma G."/>
            <person name="Subramanian S."/>
        </authorList>
    </citation>
    <scope>NUCLEOTIDE SEQUENCE [LARGE SCALE GENOMIC DNA]</scope>
    <source>
        <strain evidence="2 3">DSM 15201</strain>
    </source>
</reference>
<dbReference type="Proteomes" id="UP000031599">
    <property type="component" value="Unassembled WGS sequence"/>
</dbReference>
<feature type="region of interest" description="Disordered" evidence="1">
    <location>
        <begin position="52"/>
        <end position="73"/>
    </location>
</feature>
<dbReference type="EMBL" id="JMCC02000009">
    <property type="protein sequence ID" value="KIG18771.1"/>
    <property type="molecule type" value="Genomic_DNA"/>
</dbReference>
<comment type="caution">
    <text evidence="2">The sequence shown here is derived from an EMBL/GenBank/DDBJ whole genome shotgun (WGS) entry which is preliminary data.</text>
</comment>
<dbReference type="RefSeq" id="WP_146658054.1">
    <property type="nucleotide sequence ID" value="NZ_JMCC02000009.1"/>
</dbReference>
<organism evidence="2 3">
    <name type="scientific">Enhygromyxa salina</name>
    <dbReference type="NCBI Taxonomy" id="215803"/>
    <lineage>
        <taxon>Bacteria</taxon>
        <taxon>Pseudomonadati</taxon>
        <taxon>Myxococcota</taxon>
        <taxon>Polyangia</taxon>
        <taxon>Nannocystales</taxon>
        <taxon>Nannocystaceae</taxon>
        <taxon>Enhygromyxa</taxon>
    </lineage>
</organism>
<dbReference type="AlphaFoldDB" id="A0A0C2D6I3"/>
<feature type="compositionally biased region" description="Acidic residues" evidence="1">
    <location>
        <begin position="54"/>
        <end position="68"/>
    </location>
</feature>